<gene>
    <name evidence="6" type="ORF">BLA60_23950</name>
</gene>
<evidence type="ECO:0000256" key="2">
    <source>
        <dbReference type="ARBA" id="ARBA00022670"/>
    </source>
</evidence>
<feature type="region of interest" description="Disordered" evidence="4">
    <location>
        <begin position="25"/>
        <end position="50"/>
    </location>
</feature>
<feature type="compositionally biased region" description="Low complexity" evidence="4">
    <location>
        <begin position="37"/>
        <end position="46"/>
    </location>
</feature>
<dbReference type="InterPro" id="IPR043504">
    <property type="entry name" value="Peptidase_S1_PA_chymotrypsin"/>
</dbReference>
<dbReference type="Pfam" id="PF13365">
    <property type="entry name" value="Trypsin_2"/>
    <property type="match status" value="1"/>
</dbReference>
<dbReference type="EMBL" id="MSIF01000012">
    <property type="protein sequence ID" value="OLF08462.1"/>
    <property type="molecule type" value="Genomic_DNA"/>
</dbReference>
<dbReference type="SUPFAM" id="SSF50156">
    <property type="entry name" value="PDZ domain-like"/>
    <property type="match status" value="1"/>
</dbReference>
<keyword evidence="7" id="KW-1185">Reference proteome</keyword>
<dbReference type="InterPro" id="IPR009003">
    <property type="entry name" value="Peptidase_S1_PA"/>
</dbReference>
<dbReference type="InterPro" id="IPR001940">
    <property type="entry name" value="Peptidase_S1C"/>
</dbReference>
<dbReference type="AlphaFoldDB" id="A0A7Z0WMJ1"/>
<dbReference type="OrthoDB" id="9758917at2"/>
<dbReference type="SMART" id="SM00228">
    <property type="entry name" value="PDZ"/>
    <property type="match status" value="1"/>
</dbReference>
<evidence type="ECO:0000256" key="4">
    <source>
        <dbReference type="SAM" id="MobiDB-lite"/>
    </source>
</evidence>
<reference evidence="6 7" key="1">
    <citation type="submission" date="2016-12" db="EMBL/GenBank/DDBJ databases">
        <title>The draft genome sequence of Actinophytocola xinjiangensis.</title>
        <authorList>
            <person name="Wang W."/>
            <person name="Yuan L."/>
        </authorList>
    </citation>
    <scope>NUCLEOTIDE SEQUENCE [LARGE SCALE GENOMIC DNA]</scope>
    <source>
        <strain evidence="6 7">CGMCC 4.4663</strain>
    </source>
</reference>
<dbReference type="InterPro" id="IPR001478">
    <property type="entry name" value="PDZ"/>
</dbReference>
<dbReference type="Gene3D" id="2.40.10.10">
    <property type="entry name" value="Trypsin-like serine proteases"/>
    <property type="match status" value="2"/>
</dbReference>
<dbReference type="Gene3D" id="2.30.42.10">
    <property type="match status" value="1"/>
</dbReference>
<proteinExistence type="inferred from homology"/>
<dbReference type="RefSeq" id="WP_075135203.1">
    <property type="nucleotide sequence ID" value="NZ_MSIF01000012.1"/>
</dbReference>
<dbReference type="InterPro" id="IPR036034">
    <property type="entry name" value="PDZ_sf"/>
</dbReference>
<sequence length="348" mass="34660">MRRGIRFVVSCGAVGVLLAGCTSGDSNGSGESGGSSGAAPAEPASDTEQSFEQVAHKVLPSIVQINTADGLGSGVVYDDQGHIVTNAHVVGTSNTFEVSFVTGGNPVTATLVASYQPEDLAVIKVDGDLPVGPASFGDSSKLAVGQLVLAMGNPLGLSASVSNGIVSAMGRTVTEPATATSPATTIPDMIQTSAPINPGNSGGALVDMSNQVIGIPTLAATDQELGGAAPGIGFAIASNTVKRIVDQIVRDGKVTDTGRAALDILARTVADRDAQPVGVGVVEATPGGAAAAAGIQAGDVITKLNETATTTVAELNAVLVSLSPGDKVKVTFLRGTETMTKDVTLADR</sequence>
<feature type="domain" description="PDZ" evidence="5">
    <location>
        <begin position="271"/>
        <end position="336"/>
    </location>
</feature>
<dbReference type="PRINTS" id="PR00834">
    <property type="entry name" value="PROTEASES2C"/>
</dbReference>
<name>A0A7Z0WMJ1_9PSEU</name>
<protein>
    <submittedName>
        <fullName evidence="6">Signal protein PDZ</fullName>
    </submittedName>
</protein>
<evidence type="ECO:0000256" key="1">
    <source>
        <dbReference type="ARBA" id="ARBA00010541"/>
    </source>
</evidence>
<dbReference type="PANTHER" id="PTHR43343:SF3">
    <property type="entry name" value="PROTEASE DO-LIKE 8, CHLOROPLASTIC"/>
    <property type="match status" value="1"/>
</dbReference>
<dbReference type="Proteomes" id="UP000185696">
    <property type="component" value="Unassembled WGS sequence"/>
</dbReference>
<evidence type="ECO:0000313" key="6">
    <source>
        <dbReference type="EMBL" id="OLF08462.1"/>
    </source>
</evidence>
<dbReference type="GO" id="GO:0004252">
    <property type="term" value="F:serine-type endopeptidase activity"/>
    <property type="evidence" value="ECO:0007669"/>
    <property type="project" value="InterPro"/>
</dbReference>
<dbReference type="PROSITE" id="PS51257">
    <property type="entry name" value="PROKAR_LIPOPROTEIN"/>
    <property type="match status" value="1"/>
</dbReference>
<evidence type="ECO:0000256" key="3">
    <source>
        <dbReference type="ARBA" id="ARBA00022801"/>
    </source>
</evidence>
<dbReference type="PROSITE" id="PS50106">
    <property type="entry name" value="PDZ"/>
    <property type="match status" value="1"/>
</dbReference>
<comment type="similarity">
    <text evidence="1">Belongs to the peptidase S1C family.</text>
</comment>
<dbReference type="InterPro" id="IPR051201">
    <property type="entry name" value="Chloro_Bact_Ser_Proteases"/>
</dbReference>
<evidence type="ECO:0000259" key="5">
    <source>
        <dbReference type="PROSITE" id="PS50106"/>
    </source>
</evidence>
<evidence type="ECO:0000313" key="7">
    <source>
        <dbReference type="Proteomes" id="UP000185696"/>
    </source>
</evidence>
<comment type="caution">
    <text evidence="6">The sequence shown here is derived from an EMBL/GenBank/DDBJ whole genome shotgun (WGS) entry which is preliminary data.</text>
</comment>
<dbReference type="Pfam" id="PF13180">
    <property type="entry name" value="PDZ_2"/>
    <property type="match status" value="1"/>
</dbReference>
<keyword evidence="2" id="KW-0645">Protease</keyword>
<organism evidence="6 7">
    <name type="scientific">Actinophytocola xinjiangensis</name>
    <dbReference type="NCBI Taxonomy" id="485602"/>
    <lineage>
        <taxon>Bacteria</taxon>
        <taxon>Bacillati</taxon>
        <taxon>Actinomycetota</taxon>
        <taxon>Actinomycetes</taxon>
        <taxon>Pseudonocardiales</taxon>
        <taxon>Pseudonocardiaceae</taxon>
    </lineage>
</organism>
<dbReference type="PANTHER" id="PTHR43343">
    <property type="entry name" value="PEPTIDASE S12"/>
    <property type="match status" value="1"/>
</dbReference>
<keyword evidence="3" id="KW-0378">Hydrolase</keyword>
<accession>A0A7Z0WMJ1</accession>
<dbReference type="SUPFAM" id="SSF50494">
    <property type="entry name" value="Trypsin-like serine proteases"/>
    <property type="match status" value="1"/>
</dbReference>
<dbReference type="GO" id="GO:0006508">
    <property type="term" value="P:proteolysis"/>
    <property type="evidence" value="ECO:0007669"/>
    <property type="project" value="UniProtKB-KW"/>
</dbReference>